<dbReference type="GO" id="GO:0019058">
    <property type="term" value="P:viral life cycle"/>
    <property type="evidence" value="ECO:0007669"/>
    <property type="project" value="InterPro"/>
</dbReference>
<evidence type="ECO:0000256" key="4">
    <source>
        <dbReference type="ARBA" id="ARBA00023163"/>
    </source>
</evidence>
<organism evidence="5 6">
    <name type="scientific">Mocis latipes granulovirus</name>
    <dbReference type="NCBI Taxonomy" id="2072024"/>
    <lineage>
        <taxon>Viruses</taxon>
        <taxon>Viruses incertae sedis</taxon>
        <taxon>Naldaviricetes</taxon>
        <taxon>Lefavirales</taxon>
        <taxon>Baculoviridae</taxon>
        <taxon>Betabaculovirus</taxon>
        <taxon>Betabaculovirus molatipedis</taxon>
    </lineage>
</organism>
<dbReference type="OrthoDB" id="15391at10239"/>
<sequence>MLTKSQVYAIVREAINYRKNNFDTDEIASHVEEAGFASISAFISRNAHNIFIRQPDLLVDISAYLERLKYIFNLPKSLEEEYAYCETRNNAICEYSPDN</sequence>
<dbReference type="Pfam" id="PF06385">
    <property type="entry name" value="Baculo_LEF-11"/>
    <property type="match status" value="1"/>
</dbReference>
<keyword evidence="3" id="KW-0805">Transcription regulation</keyword>
<keyword evidence="6" id="KW-1185">Reference proteome</keyword>
<proteinExistence type="inferred from homology"/>
<name>A0A161C747_9BBAC</name>
<evidence type="ECO:0000313" key="5">
    <source>
        <dbReference type="EMBL" id="AKR17502.1"/>
    </source>
</evidence>
<protein>
    <recommendedName>
        <fullName evidence="2">Late expression factor 11</fullName>
    </recommendedName>
</protein>
<dbReference type="InterPro" id="IPR009429">
    <property type="entry name" value="Baculo_LEF-11"/>
</dbReference>
<accession>A0A161C747</accession>
<dbReference type="Proteomes" id="UP000202962">
    <property type="component" value="Segment"/>
</dbReference>
<comment type="similarity">
    <text evidence="1">Belongs to the baculoviridae LEF-11 family.</text>
</comment>
<dbReference type="GO" id="GO:0006355">
    <property type="term" value="P:regulation of DNA-templated transcription"/>
    <property type="evidence" value="ECO:0007669"/>
    <property type="project" value="InterPro"/>
</dbReference>
<dbReference type="KEGG" id="vg:27429762"/>
<evidence type="ECO:0000256" key="2">
    <source>
        <dbReference type="ARBA" id="ARBA00017118"/>
    </source>
</evidence>
<reference evidence="5 6" key="1">
    <citation type="submission" date="2015-03" db="EMBL/GenBank/DDBJ databases">
        <title>The complete genome sequence of Mocis sp. granulovirus.</title>
        <authorList>
            <person name="Ardisson-Araujo D.M.P."/>
            <person name="Melo F.L."/>
            <person name="Sosa-Gomez D.R."/>
            <person name="Ribeiro B.M."/>
        </authorList>
    </citation>
    <scope>NUCLEOTIDE SEQUENCE [LARGE SCALE GENOMIC DNA]</scope>
    <source>
        <strain evidence="5">Southern Brazil</strain>
    </source>
</reference>
<evidence type="ECO:0000256" key="1">
    <source>
        <dbReference type="ARBA" id="ARBA00008271"/>
    </source>
</evidence>
<dbReference type="EMBL" id="KR011718">
    <property type="protein sequence ID" value="AKR17502.1"/>
    <property type="molecule type" value="Genomic_DNA"/>
</dbReference>
<evidence type="ECO:0000313" key="6">
    <source>
        <dbReference type="Proteomes" id="UP000202962"/>
    </source>
</evidence>
<evidence type="ECO:0000256" key="3">
    <source>
        <dbReference type="ARBA" id="ARBA00023015"/>
    </source>
</evidence>
<keyword evidence="4" id="KW-0804">Transcription</keyword>